<dbReference type="InterPro" id="IPR047657">
    <property type="entry name" value="PmbA"/>
</dbReference>
<dbReference type="Proteomes" id="UP000606463">
    <property type="component" value="Unassembled WGS sequence"/>
</dbReference>
<dbReference type="Pfam" id="PF19289">
    <property type="entry name" value="PmbA_TldD_3rd"/>
    <property type="match status" value="1"/>
</dbReference>
<dbReference type="GO" id="GO:0005829">
    <property type="term" value="C:cytosol"/>
    <property type="evidence" value="ECO:0007669"/>
    <property type="project" value="TreeGrafter"/>
</dbReference>
<sequence length="443" mass="49187">MRLSQIKEVVKETAKGFEWELFFLRRKDLKISTENGNFEKITTAEDYAVAVRLLKDKKIGFSYTTQLDLSAIKKLVDHLKEITQRLKPDEGNVFKTSRDRISVESPFDKNGVMLTIDEKIDKITSFERNLIKLHPYVAGTRETTFSEVIYEVEFANSFGVEFSYSGTFYSIVTSVLAQSPRGDKTVTWGYKESPYLLDLKLEELAKELTQKAVDTLDPQPMESKTTPVLFHRSAFVQLLEEFSPLFSGESALKKKTPLLGREGSQVAVEGFTLIDDGTLKGGVSTHPYDDEGVSQRRTVLIENGIYKGFYHSLSTAVKMGQEPTGNGFRESISSPPQAAISNLYLKPGEADFEELVNTEEKVLVVYELMGLHTADSVSGDFSLGAVGVVYKNGKKVSAFRGVTVAGNFLDLIKDISHIGNDLTFYSNVGSPSVLVKNITVGGK</sequence>
<dbReference type="Gene3D" id="3.30.2290.10">
    <property type="entry name" value="PmbA/TldD superfamily"/>
    <property type="match status" value="1"/>
</dbReference>
<dbReference type="InterPro" id="IPR036059">
    <property type="entry name" value="TldD/PmbA_sf"/>
</dbReference>
<dbReference type="EMBL" id="DQVE01000012">
    <property type="protein sequence ID" value="HIP97972.1"/>
    <property type="molecule type" value="Genomic_DNA"/>
</dbReference>
<dbReference type="InterPro" id="IPR045570">
    <property type="entry name" value="Metalloprtase-TldD/E_cen_dom"/>
</dbReference>
<comment type="caution">
    <text evidence="5">The sequence shown here is derived from an EMBL/GenBank/DDBJ whole genome shotgun (WGS) entry which is preliminary data.</text>
</comment>
<evidence type="ECO:0000259" key="2">
    <source>
        <dbReference type="Pfam" id="PF01523"/>
    </source>
</evidence>
<feature type="domain" description="Metalloprotease TldD/E C-terminal" evidence="3">
    <location>
        <begin position="224"/>
        <end position="442"/>
    </location>
</feature>
<gene>
    <name evidence="5" type="ORF">EYH37_01200</name>
</gene>
<dbReference type="InterPro" id="IPR045569">
    <property type="entry name" value="Metalloprtase-TldD/E_C"/>
</dbReference>
<organism evidence="5 6">
    <name type="scientific">Aquifex aeolicus</name>
    <dbReference type="NCBI Taxonomy" id="63363"/>
    <lineage>
        <taxon>Bacteria</taxon>
        <taxon>Pseudomonadati</taxon>
        <taxon>Aquificota</taxon>
        <taxon>Aquificia</taxon>
        <taxon>Aquificales</taxon>
        <taxon>Aquificaceae</taxon>
        <taxon>Aquifex</taxon>
    </lineage>
</organism>
<protein>
    <submittedName>
        <fullName evidence="5">TldD/PmbA family protein</fullName>
    </submittedName>
</protein>
<evidence type="ECO:0000313" key="6">
    <source>
        <dbReference type="Proteomes" id="UP000606463"/>
    </source>
</evidence>
<dbReference type="GO" id="GO:0008237">
    <property type="term" value="F:metallopeptidase activity"/>
    <property type="evidence" value="ECO:0007669"/>
    <property type="project" value="InterPro"/>
</dbReference>
<proteinExistence type="inferred from homology"/>
<comment type="similarity">
    <text evidence="1">Belongs to the peptidase U62 family.</text>
</comment>
<evidence type="ECO:0000259" key="4">
    <source>
        <dbReference type="Pfam" id="PF19290"/>
    </source>
</evidence>
<feature type="domain" description="Metalloprotease TldD/E central" evidence="4">
    <location>
        <begin position="115"/>
        <end position="216"/>
    </location>
</feature>
<reference evidence="5" key="1">
    <citation type="journal article" date="2020" name="ISME J.">
        <title>Gammaproteobacteria mediating utilization of methyl-, sulfur- and petroleum organic compounds in deep ocean hydrothermal plumes.</title>
        <authorList>
            <person name="Zhou Z."/>
            <person name="Liu Y."/>
            <person name="Pan J."/>
            <person name="Cron B.R."/>
            <person name="Toner B.M."/>
            <person name="Anantharaman K."/>
            <person name="Breier J.A."/>
            <person name="Dick G.J."/>
            <person name="Li M."/>
        </authorList>
    </citation>
    <scope>NUCLEOTIDE SEQUENCE</scope>
    <source>
        <strain evidence="5">SZUA-1501</strain>
    </source>
</reference>
<accession>A0A9D1CFB5</accession>
<evidence type="ECO:0000256" key="1">
    <source>
        <dbReference type="ARBA" id="ARBA00005836"/>
    </source>
</evidence>
<evidence type="ECO:0000259" key="3">
    <source>
        <dbReference type="Pfam" id="PF19289"/>
    </source>
</evidence>
<dbReference type="InterPro" id="IPR035068">
    <property type="entry name" value="TldD/PmbA_N"/>
</dbReference>
<dbReference type="GO" id="GO:0006508">
    <property type="term" value="P:proteolysis"/>
    <property type="evidence" value="ECO:0007669"/>
    <property type="project" value="InterPro"/>
</dbReference>
<evidence type="ECO:0000313" key="5">
    <source>
        <dbReference type="EMBL" id="HIP97972.1"/>
    </source>
</evidence>
<dbReference type="SUPFAM" id="SSF111283">
    <property type="entry name" value="Putative modulator of DNA gyrase, PmbA/TldD"/>
    <property type="match status" value="1"/>
</dbReference>
<feature type="domain" description="Metalloprotease TldD/E N-terminal" evidence="2">
    <location>
        <begin position="19"/>
        <end position="81"/>
    </location>
</feature>
<dbReference type="AlphaFoldDB" id="A0A9D1CFB5"/>
<dbReference type="InterPro" id="IPR002510">
    <property type="entry name" value="Metalloprtase-TldD/E_N"/>
</dbReference>
<name>A0A9D1CFB5_AQUAO</name>
<dbReference type="Pfam" id="PF19290">
    <property type="entry name" value="PmbA_TldD_2nd"/>
    <property type="match status" value="1"/>
</dbReference>
<dbReference type="Pfam" id="PF01523">
    <property type="entry name" value="PmbA_TldD_1st"/>
    <property type="match status" value="1"/>
</dbReference>
<dbReference type="PANTHER" id="PTHR43421">
    <property type="entry name" value="METALLOPROTEASE PMBA"/>
    <property type="match status" value="1"/>
</dbReference>
<dbReference type="PANTHER" id="PTHR43421:SF1">
    <property type="entry name" value="METALLOPROTEASE PMBA"/>
    <property type="match status" value="1"/>
</dbReference>